<sequence length="345" mass="38415">MGAVYLFADSLSLEQANSLFCLGPGYQSYFVHDSGSTLPDGYKKHLFDGRLSSVLIMAYCPKNCHGQLCLNSPSKVPSTYFVQVPHAVMKEGVEVITTHSIHNSLRSVGGIQILLPLFSQLDLPCEDGTAMDGDMCSTLLSLISLLLSSSQTIQQQLYHSKGFLIIGHALQKASSRHITMKVAEQVIDMAKFLLRCSSGGPLIKQLFEHIMFNPKLWINSEPAVQVEERPSTFPNEDVISIRGSILIFLNRLILLNAGSGQDAIREQEIHQLMNFVATVHEDDNLYDVLALLNRLLGFYPQIMVPIFDKDKDVGLVFKLLSSPNQLIRIPALKMFGFFLQRSTLK</sequence>
<dbReference type="InterPro" id="IPR016024">
    <property type="entry name" value="ARM-type_fold"/>
</dbReference>
<dbReference type="GO" id="GO:0008104">
    <property type="term" value="P:intracellular protein localization"/>
    <property type="evidence" value="ECO:0007669"/>
    <property type="project" value="TreeGrafter"/>
</dbReference>
<gene>
    <name evidence="2" type="ORF">CGOC_LOCUS10232</name>
</gene>
<dbReference type="GO" id="GO:0016020">
    <property type="term" value="C:membrane"/>
    <property type="evidence" value="ECO:0007669"/>
    <property type="project" value="TreeGrafter"/>
</dbReference>
<dbReference type="GO" id="GO:0019901">
    <property type="term" value="F:protein kinase binding"/>
    <property type="evidence" value="ECO:0007669"/>
    <property type="project" value="TreeGrafter"/>
</dbReference>
<dbReference type="PANTHER" id="PTHR13743:SF162">
    <property type="entry name" value="NEUROBEACHIN"/>
    <property type="match status" value="1"/>
</dbReference>
<proteinExistence type="predicted"/>
<dbReference type="InterPro" id="IPR031570">
    <property type="entry name" value="NBEA/BDCP_DUF4704"/>
</dbReference>
<dbReference type="GO" id="GO:0005829">
    <property type="term" value="C:cytosol"/>
    <property type="evidence" value="ECO:0007669"/>
    <property type="project" value="TreeGrafter"/>
</dbReference>
<dbReference type="AlphaFoldDB" id="A0A3P7MTK7"/>
<dbReference type="PANTHER" id="PTHR13743">
    <property type="entry name" value="BEIGE/BEACH-RELATED"/>
    <property type="match status" value="1"/>
</dbReference>
<dbReference type="InterPro" id="IPR050865">
    <property type="entry name" value="BEACH_Domain"/>
</dbReference>
<reference evidence="2 3" key="1">
    <citation type="submission" date="2018-11" db="EMBL/GenBank/DDBJ databases">
        <authorList>
            <consortium name="Pathogen Informatics"/>
        </authorList>
    </citation>
    <scope>NUCLEOTIDE SEQUENCE [LARGE SCALE GENOMIC DNA]</scope>
</reference>
<dbReference type="Pfam" id="PF15787">
    <property type="entry name" value="DUF4704"/>
    <property type="match status" value="2"/>
</dbReference>
<dbReference type="SUPFAM" id="SSF48371">
    <property type="entry name" value="ARM repeat"/>
    <property type="match status" value="1"/>
</dbReference>
<evidence type="ECO:0000259" key="1">
    <source>
        <dbReference type="Pfam" id="PF15787"/>
    </source>
</evidence>
<evidence type="ECO:0000313" key="3">
    <source>
        <dbReference type="Proteomes" id="UP000271889"/>
    </source>
</evidence>
<dbReference type="OrthoDB" id="26681at2759"/>
<keyword evidence="3" id="KW-1185">Reference proteome</keyword>
<feature type="domain" description="DUF4704" evidence="1">
    <location>
        <begin position="80"/>
        <end position="227"/>
    </location>
</feature>
<evidence type="ECO:0000313" key="2">
    <source>
        <dbReference type="EMBL" id="VDN25888.1"/>
    </source>
</evidence>
<protein>
    <recommendedName>
        <fullName evidence="1">DUF4704 domain-containing protein</fullName>
    </recommendedName>
</protein>
<name>A0A3P7MTK7_CYLGO</name>
<dbReference type="Proteomes" id="UP000271889">
    <property type="component" value="Unassembled WGS sequence"/>
</dbReference>
<dbReference type="EMBL" id="UYRV01110271">
    <property type="protein sequence ID" value="VDN25888.1"/>
    <property type="molecule type" value="Genomic_DNA"/>
</dbReference>
<feature type="domain" description="DUF4704" evidence="1">
    <location>
        <begin position="228"/>
        <end position="345"/>
    </location>
</feature>
<organism evidence="2 3">
    <name type="scientific">Cylicostephanus goldi</name>
    <name type="common">Nematode worm</name>
    <dbReference type="NCBI Taxonomy" id="71465"/>
    <lineage>
        <taxon>Eukaryota</taxon>
        <taxon>Metazoa</taxon>
        <taxon>Ecdysozoa</taxon>
        <taxon>Nematoda</taxon>
        <taxon>Chromadorea</taxon>
        <taxon>Rhabditida</taxon>
        <taxon>Rhabditina</taxon>
        <taxon>Rhabditomorpha</taxon>
        <taxon>Strongyloidea</taxon>
        <taxon>Strongylidae</taxon>
        <taxon>Cylicostephanus</taxon>
    </lineage>
</organism>
<accession>A0A3P7MTK7</accession>